<dbReference type="InterPro" id="IPR040581">
    <property type="entry name" value="Thioredoxin_11"/>
</dbReference>
<name>A0AA88LT00_TACVA</name>
<dbReference type="InterPro" id="IPR052090">
    <property type="entry name" value="Cytolytic_pore-forming_toxin"/>
</dbReference>
<dbReference type="InterPro" id="IPR048997">
    <property type="entry name" value="Stonustoxin-like_helical"/>
</dbReference>
<feature type="domain" description="Stonustoxin-like helical" evidence="2">
    <location>
        <begin position="275"/>
        <end position="369"/>
    </location>
</feature>
<evidence type="ECO:0000259" key="1">
    <source>
        <dbReference type="Pfam" id="PF18078"/>
    </source>
</evidence>
<dbReference type="Pfam" id="PF24674">
    <property type="entry name" value="MACPF_SNTX"/>
    <property type="match status" value="1"/>
</dbReference>
<dbReference type="PANTHER" id="PTHR31594">
    <property type="entry name" value="AIG1-TYPE G DOMAIN-CONTAINING PROTEIN"/>
    <property type="match status" value="1"/>
</dbReference>
<evidence type="ECO:0000259" key="2">
    <source>
        <dbReference type="Pfam" id="PF21109"/>
    </source>
</evidence>
<dbReference type="InterPro" id="IPR036116">
    <property type="entry name" value="FN3_sf"/>
</dbReference>
<feature type="domain" description="SNTX MACPF/CDC-like" evidence="3">
    <location>
        <begin position="7"/>
        <end position="186"/>
    </location>
</feature>
<organism evidence="4 5">
    <name type="scientific">Tachysurus vachellii</name>
    <name type="common">Darkbarbel catfish</name>
    <name type="synonym">Pelteobagrus vachellii</name>
    <dbReference type="NCBI Taxonomy" id="175792"/>
    <lineage>
        <taxon>Eukaryota</taxon>
        <taxon>Metazoa</taxon>
        <taxon>Chordata</taxon>
        <taxon>Craniata</taxon>
        <taxon>Vertebrata</taxon>
        <taxon>Euteleostomi</taxon>
        <taxon>Actinopterygii</taxon>
        <taxon>Neopterygii</taxon>
        <taxon>Teleostei</taxon>
        <taxon>Ostariophysi</taxon>
        <taxon>Siluriformes</taxon>
        <taxon>Bagridae</taxon>
        <taxon>Tachysurus</taxon>
    </lineage>
</organism>
<feature type="domain" description="SNTX thioredoxin-like" evidence="1">
    <location>
        <begin position="381"/>
        <end position="509"/>
    </location>
</feature>
<reference evidence="4" key="1">
    <citation type="submission" date="2023-08" db="EMBL/GenBank/DDBJ databases">
        <title>Pelteobagrus vachellii genome.</title>
        <authorList>
            <person name="Liu H."/>
        </authorList>
    </citation>
    <scope>NUCLEOTIDE SEQUENCE</scope>
    <source>
        <strain evidence="4">PRFRI_2022a</strain>
        <tissue evidence="4">Muscle</tissue>
    </source>
</reference>
<evidence type="ECO:0000259" key="3">
    <source>
        <dbReference type="Pfam" id="PF24674"/>
    </source>
</evidence>
<accession>A0AA88LT00</accession>
<protein>
    <recommendedName>
        <fullName evidence="6">SNTX thioredoxin-like domain-containing protein</fullName>
    </recommendedName>
</protein>
<keyword evidence="5" id="KW-1185">Reference proteome</keyword>
<proteinExistence type="predicted"/>
<evidence type="ECO:0008006" key="6">
    <source>
        <dbReference type="Google" id="ProtNLM"/>
    </source>
</evidence>
<dbReference type="Gene3D" id="2.60.40.10">
    <property type="entry name" value="Immunoglobulins"/>
    <property type="match status" value="1"/>
</dbReference>
<dbReference type="Pfam" id="PF18078">
    <property type="entry name" value="Thioredoxin_11"/>
    <property type="match status" value="1"/>
</dbReference>
<dbReference type="InterPro" id="IPR056072">
    <property type="entry name" value="SNTX_MACPF/CDC-like_dom"/>
</dbReference>
<evidence type="ECO:0000313" key="5">
    <source>
        <dbReference type="Proteomes" id="UP001187315"/>
    </source>
</evidence>
<dbReference type="Pfam" id="PF21109">
    <property type="entry name" value="Stonustoxin_helical"/>
    <property type="match status" value="1"/>
</dbReference>
<comment type="caution">
    <text evidence="4">The sequence shown here is derived from an EMBL/GenBank/DDBJ whole genome shotgun (WGS) entry which is preliminary data.</text>
</comment>
<dbReference type="InterPro" id="IPR013783">
    <property type="entry name" value="Ig-like_fold"/>
</dbReference>
<dbReference type="EMBL" id="JAVHJS010000021">
    <property type="protein sequence ID" value="KAK2823408.1"/>
    <property type="molecule type" value="Genomic_DNA"/>
</dbReference>
<gene>
    <name evidence="4" type="ORF">Q7C36_020008</name>
</gene>
<sequence>MSSKIIEIPALGRPLHPGTLYDCRSDNFIPGITLWDKETLRNKVSSRRQPKTELNFSASDTLNDKSKLLNVNASLKASILGGLVDVAGSARYICDNKSSTNQSRISLQYSHTTKFEQLTMSQLRNTIYPKVFEDGTATHVVTSVLYGGQAFMLFEIAADENEDKEEIEGNLNVMVRKIPSLSVEGGGALKMNDNEKKLSNSIKCTFYGDFELELNPTTYLEALHVYKTLPSLLRERENDAVPVKVWLYPLSLLNEKAAIVQREIQKTLITKASAVLEELGNAEILCNDLLTSTKVNDFPDVKLRMKTFQNLLADYKMMFLKAMRKLIPAIRGGTKEEQALADIVKIHHKSPFRAEKLNDWLEYNQSEQNLLALYTQQVSGVPVVKSSVLYSTIIIDPSIDIVVCFCFNSLTNEDPYLSMLTKFLKVDEFENLSTIPESADSEVFQGWFQNRDVMEKTKDNHSLFRSFFQANKDEVQTKFVIVSISDLSNLGTCIHLYRKGKLVDRMFQPVSKPPAPTFEIENNDLILKLQKSPTGSTIRFRVEYRIMQATESKDDDLKWETIETPDAQETFKVPNFDHASSFCFRYRAISEVGVSEVSNPTLYSPKGIFKFSLGQTWVSKVFFFLVM</sequence>
<dbReference type="PANTHER" id="PTHR31594:SF11">
    <property type="entry name" value="NEOVERRUCOTOXIN SUBUNIT ALPHA-LIKE ISOFORM X1-RELATED"/>
    <property type="match status" value="1"/>
</dbReference>
<dbReference type="SUPFAM" id="SSF49265">
    <property type="entry name" value="Fibronectin type III"/>
    <property type="match status" value="1"/>
</dbReference>
<dbReference type="AlphaFoldDB" id="A0AA88LT00"/>
<dbReference type="Proteomes" id="UP001187315">
    <property type="component" value="Unassembled WGS sequence"/>
</dbReference>
<evidence type="ECO:0000313" key="4">
    <source>
        <dbReference type="EMBL" id="KAK2823408.1"/>
    </source>
</evidence>